<comment type="caution">
    <text evidence="1">The sequence shown here is derived from an EMBL/GenBank/DDBJ whole genome shotgun (WGS) entry which is preliminary data.</text>
</comment>
<protein>
    <submittedName>
        <fullName evidence="1">Uncharacterized protein</fullName>
    </submittedName>
</protein>
<dbReference type="EMBL" id="BPNN01000028">
    <property type="protein sequence ID" value="GJA63577.1"/>
    <property type="molecule type" value="Genomic_DNA"/>
</dbReference>
<name>A0AA37FV92_AERCA</name>
<evidence type="ECO:0000313" key="1">
    <source>
        <dbReference type="EMBL" id="GJA63577.1"/>
    </source>
</evidence>
<gene>
    <name evidence="1" type="ORF">KAM351_21880</name>
</gene>
<dbReference type="Proteomes" id="UP000886934">
    <property type="component" value="Unassembled WGS sequence"/>
</dbReference>
<proteinExistence type="predicted"/>
<dbReference type="AlphaFoldDB" id="A0AA37FV92"/>
<accession>A0AA37FV92</accession>
<organism evidence="1 2">
    <name type="scientific">Aeromonas caviae</name>
    <name type="common">Aeromonas punctata</name>
    <dbReference type="NCBI Taxonomy" id="648"/>
    <lineage>
        <taxon>Bacteria</taxon>
        <taxon>Pseudomonadati</taxon>
        <taxon>Pseudomonadota</taxon>
        <taxon>Gammaproteobacteria</taxon>
        <taxon>Aeromonadales</taxon>
        <taxon>Aeromonadaceae</taxon>
        <taxon>Aeromonas</taxon>
    </lineage>
</organism>
<sequence length="96" mass="9529">MVIHTISPSFFEGMHMNKVLVAGILGLMLTACGQKEEAAAPAATPAAEVAATVENAASEASATVEKAASEATATVEKAAADVAEKAEAAVSDAKAN</sequence>
<reference evidence="1" key="1">
    <citation type="submission" date="2021-07" db="EMBL/GenBank/DDBJ databases">
        <title>Draft genome sequence of carbapenem-resistant Aeromonas spp. in Japan.</title>
        <authorList>
            <person name="Maehana S."/>
            <person name="Suzuki M."/>
            <person name="Kitasato H."/>
        </authorList>
    </citation>
    <scope>NUCLEOTIDE SEQUENCE</scope>
    <source>
        <strain evidence="1">KAM351</strain>
    </source>
</reference>
<evidence type="ECO:0000313" key="2">
    <source>
        <dbReference type="Proteomes" id="UP000886934"/>
    </source>
</evidence>